<dbReference type="HOGENOM" id="CLU_699441_0_0_2"/>
<dbReference type="AlphaFoldDB" id="W0JTP5"/>
<gene>
    <name evidence="5" type="ORF">HALLA_01255</name>
</gene>
<evidence type="ECO:0000313" key="5">
    <source>
        <dbReference type="EMBL" id="AHG01954.1"/>
    </source>
</evidence>
<keyword evidence="6" id="KW-1185">Reference proteome</keyword>
<dbReference type="InterPro" id="IPR028082">
    <property type="entry name" value="Peripla_BP_I"/>
</dbReference>
<evidence type="ECO:0000256" key="2">
    <source>
        <dbReference type="ARBA" id="ARBA00007639"/>
    </source>
</evidence>
<dbReference type="GO" id="GO:0030246">
    <property type="term" value="F:carbohydrate binding"/>
    <property type="evidence" value="ECO:0007669"/>
    <property type="project" value="UniProtKB-ARBA"/>
</dbReference>
<dbReference type="EMBL" id="CP007057">
    <property type="protein sequence ID" value="AHG01954.1"/>
    <property type="molecule type" value="Genomic_DNA"/>
</dbReference>
<dbReference type="Proteomes" id="UP000019024">
    <property type="component" value="Plasmid unnamed2"/>
</dbReference>
<dbReference type="PATRIC" id="fig|797299.3.peg.3650"/>
<feature type="domain" description="Periplasmic binding protein" evidence="4">
    <location>
        <begin position="11"/>
        <end position="270"/>
    </location>
</feature>
<dbReference type="InterPro" id="IPR025997">
    <property type="entry name" value="SBP_2_dom"/>
</dbReference>
<evidence type="ECO:0000313" key="6">
    <source>
        <dbReference type="Proteomes" id="UP000019024"/>
    </source>
</evidence>
<dbReference type="KEGG" id="hlr:HALLA_01255"/>
<sequence length="345" mass="37801">MGDDNGDSLRVGVSQHLVGGDWVTAFYEAGELYAEEEGISYNVVSHDEDSAEQVTDIKQFVAEGYDGIIVAPFDESVDQAIDEAANSDIPVFTVNDPGSTDSIKTFTAFGNAEAGQTCAELMIENLEDQYSSQDEYSVLHVRGDFNQASNARTDGFDEYIEEQDQIEVIDTIQTDWSIEDSQSTTEEYLSANDAPDGIYATNMTCGIGVQNALEQLDLDSPAGEDDHIVHTQPDAGPDVNPLIKDGYIDAAVDQPAHFYIPLAIKQMLDYFEDGDDALPQPGDTVDEEDYSFDPIEYEGSQLWEDPIWAPAEVEEQDGHTHVLTAGITVTDENVDNPGLWGNIWG</sequence>
<dbReference type="SUPFAM" id="SSF53822">
    <property type="entry name" value="Periplasmic binding protein-like I"/>
    <property type="match status" value="1"/>
</dbReference>
<dbReference type="PANTHER" id="PTHR46847">
    <property type="entry name" value="D-ALLOSE-BINDING PERIPLASMIC PROTEIN-RELATED"/>
    <property type="match status" value="1"/>
</dbReference>
<name>W0JTP5_9EURY</name>
<accession>W0JTP5</accession>
<dbReference type="eggNOG" id="ENOG502N5KI">
    <property type="taxonomic scope" value="Archaea"/>
</dbReference>
<evidence type="ECO:0000259" key="4">
    <source>
        <dbReference type="Pfam" id="PF13407"/>
    </source>
</evidence>
<proteinExistence type="inferred from homology"/>
<evidence type="ECO:0000256" key="1">
    <source>
        <dbReference type="ARBA" id="ARBA00004196"/>
    </source>
</evidence>
<dbReference type="CDD" id="cd01536">
    <property type="entry name" value="PBP1_ABC_sugar_binding-like"/>
    <property type="match status" value="1"/>
</dbReference>
<protein>
    <recommendedName>
        <fullName evidence="4">Periplasmic binding protein domain-containing protein</fullName>
    </recommendedName>
</protein>
<organism evidence="5 6">
    <name type="scientific">Halostagnicola larsenii XH-48</name>
    <dbReference type="NCBI Taxonomy" id="797299"/>
    <lineage>
        <taxon>Archaea</taxon>
        <taxon>Methanobacteriati</taxon>
        <taxon>Methanobacteriota</taxon>
        <taxon>Stenosarchaea group</taxon>
        <taxon>Halobacteria</taxon>
        <taxon>Halobacteriales</taxon>
        <taxon>Natrialbaceae</taxon>
        <taxon>Halostagnicola</taxon>
    </lineage>
</organism>
<evidence type="ECO:0000256" key="3">
    <source>
        <dbReference type="ARBA" id="ARBA00022729"/>
    </source>
</evidence>
<keyword evidence="5" id="KW-0614">Plasmid</keyword>
<reference evidence="5 6" key="1">
    <citation type="submission" date="2014-01" db="EMBL/GenBank/DDBJ databases">
        <authorList>
            <consortium name="DOE Joint Genome Institute"/>
            <person name="Anderson I."/>
            <person name="Huntemann M."/>
            <person name="Han J."/>
            <person name="Chen A."/>
            <person name="Kyrpides N."/>
            <person name="Mavromatis K."/>
            <person name="Markowitz V."/>
            <person name="Palaniappan K."/>
            <person name="Ivanova N."/>
            <person name="Schaumberg A."/>
            <person name="Pati A."/>
            <person name="Liolios K."/>
            <person name="Nordberg H.P."/>
            <person name="Cantor M.N."/>
            <person name="Hua S.X."/>
            <person name="Woyke T."/>
        </authorList>
    </citation>
    <scope>NUCLEOTIDE SEQUENCE [LARGE SCALE GENOMIC DNA]</scope>
    <source>
        <strain evidence="5 6">XH-48</strain>
        <plasmid evidence="6">2</plasmid>
    </source>
</reference>
<comment type="subcellular location">
    <subcellularLocation>
        <location evidence="1">Cell envelope</location>
    </subcellularLocation>
</comment>
<dbReference type="Gene3D" id="3.40.50.2300">
    <property type="match status" value="2"/>
</dbReference>
<comment type="similarity">
    <text evidence="2">Belongs to the bacterial solute-binding protein 2 family.</text>
</comment>
<keyword evidence="3" id="KW-0732">Signal</keyword>
<dbReference type="Pfam" id="PF13407">
    <property type="entry name" value="Peripla_BP_4"/>
    <property type="match status" value="1"/>
</dbReference>
<geneLocation type="plasmid" evidence="5">
    <name>unnamed</name>
</geneLocation>
<dbReference type="PANTHER" id="PTHR46847:SF1">
    <property type="entry name" value="D-ALLOSE-BINDING PERIPLASMIC PROTEIN-RELATED"/>
    <property type="match status" value="1"/>
</dbReference>